<gene>
    <name evidence="2" type="ORF">PDE001_LOCUS9023</name>
</gene>
<evidence type="ECO:0000313" key="2">
    <source>
        <dbReference type="EMBL" id="CAI5743835.1"/>
    </source>
</evidence>
<proteinExistence type="predicted"/>
<evidence type="ECO:0000256" key="1">
    <source>
        <dbReference type="SAM" id="MobiDB-lite"/>
    </source>
</evidence>
<evidence type="ECO:0008006" key="4">
    <source>
        <dbReference type="Google" id="ProtNLM"/>
    </source>
</evidence>
<dbReference type="Proteomes" id="UP001162029">
    <property type="component" value="Unassembled WGS sequence"/>
</dbReference>
<feature type="region of interest" description="Disordered" evidence="1">
    <location>
        <begin position="93"/>
        <end position="248"/>
    </location>
</feature>
<name>A0AAV0V6X8_9STRA</name>
<sequence length="248" mass="28729">MNEALGIVPKRHHEPVEGLSASEMKLLLKRGEAERDGMDVERIEGIGATPVEAAGFQTETKRTLVERYKDQLASGKADTTYALPGTINVMTESEAKTARKMTRKVEKKAKKLKKKEKKERKKEKRAARNLSRDYKDEDDKKSGHPRHSMDNEDARYRLRSRSPPSHSRRSQVGGRWPHSESRHRSGQSCPRSPADRRRYKNSSRRAELLDLRGRSRSADPHRRHRHLSSSRSPSPRRRLRSRSRSRRR</sequence>
<feature type="compositionally biased region" description="Basic and acidic residues" evidence="1">
    <location>
        <begin position="130"/>
        <end position="156"/>
    </location>
</feature>
<feature type="compositionally biased region" description="Basic and acidic residues" evidence="1">
    <location>
        <begin position="204"/>
        <end position="220"/>
    </location>
</feature>
<dbReference type="AlphaFoldDB" id="A0AAV0V6X8"/>
<organism evidence="2 3">
    <name type="scientific">Peronospora destructor</name>
    <dbReference type="NCBI Taxonomy" id="86335"/>
    <lineage>
        <taxon>Eukaryota</taxon>
        <taxon>Sar</taxon>
        <taxon>Stramenopiles</taxon>
        <taxon>Oomycota</taxon>
        <taxon>Peronosporomycetes</taxon>
        <taxon>Peronosporales</taxon>
        <taxon>Peronosporaceae</taxon>
        <taxon>Peronospora</taxon>
    </lineage>
</organism>
<accession>A0AAV0V6X8</accession>
<feature type="compositionally biased region" description="Basic residues" evidence="1">
    <location>
        <begin position="98"/>
        <end position="127"/>
    </location>
</feature>
<keyword evidence="3" id="KW-1185">Reference proteome</keyword>
<feature type="compositionally biased region" description="Basic residues" evidence="1">
    <location>
        <begin position="221"/>
        <end position="248"/>
    </location>
</feature>
<dbReference type="EMBL" id="CANTFM010001940">
    <property type="protein sequence ID" value="CAI5743835.1"/>
    <property type="molecule type" value="Genomic_DNA"/>
</dbReference>
<comment type="caution">
    <text evidence="2">The sequence shown here is derived from an EMBL/GenBank/DDBJ whole genome shotgun (WGS) entry which is preliminary data.</text>
</comment>
<protein>
    <recommendedName>
        <fullName evidence="4">CWF21 domain-containing protein</fullName>
    </recommendedName>
</protein>
<reference evidence="2" key="1">
    <citation type="submission" date="2022-12" db="EMBL/GenBank/DDBJ databases">
        <authorList>
            <person name="Webb A."/>
        </authorList>
    </citation>
    <scope>NUCLEOTIDE SEQUENCE</scope>
    <source>
        <strain evidence="2">Pd1</strain>
    </source>
</reference>
<evidence type="ECO:0000313" key="3">
    <source>
        <dbReference type="Proteomes" id="UP001162029"/>
    </source>
</evidence>